<name>A0A2C9VM16_MANES</name>
<keyword evidence="1" id="KW-0812">Transmembrane</keyword>
<evidence type="ECO:0000256" key="1">
    <source>
        <dbReference type="SAM" id="Phobius"/>
    </source>
</evidence>
<reference evidence="2" key="1">
    <citation type="submission" date="2016-02" db="EMBL/GenBank/DDBJ databases">
        <title>WGS assembly of Manihot esculenta.</title>
        <authorList>
            <person name="Bredeson J.V."/>
            <person name="Prochnik S.E."/>
            <person name="Lyons J.B."/>
            <person name="Schmutz J."/>
            <person name="Grimwood J."/>
            <person name="Vrebalov J."/>
            <person name="Bart R.S."/>
            <person name="Amuge T."/>
            <person name="Ferguson M.E."/>
            <person name="Green R."/>
            <person name="Putnam N."/>
            <person name="Stites J."/>
            <person name="Rounsley S."/>
            <person name="Rokhsar D.S."/>
        </authorList>
    </citation>
    <scope>NUCLEOTIDE SEQUENCE [LARGE SCALE GENOMIC DNA]</scope>
    <source>
        <tissue evidence="2">Leaf</tissue>
    </source>
</reference>
<keyword evidence="1" id="KW-0472">Membrane</keyword>
<dbReference type="EMBL" id="CM004393">
    <property type="protein sequence ID" value="OAY45692.1"/>
    <property type="molecule type" value="Genomic_DNA"/>
</dbReference>
<evidence type="ECO:0000313" key="2">
    <source>
        <dbReference type="EMBL" id="OAY45692.1"/>
    </source>
</evidence>
<keyword evidence="1" id="KW-1133">Transmembrane helix</keyword>
<gene>
    <name evidence="2" type="ORF">MANES_07G083500</name>
</gene>
<organism evidence="2">
    <name type="scientific">Manihot esculenta</name>
    <name type="common">Cassava</name>
    <name type="synonym">Jatropha manihot</name>
    <dbReference type="NCBI Taxonomy" id="3983"/>
    <lineage>
        <taxon>Eukaryota</taxon>
        <taxon>Viridiplantae</taxon>
        <taxon>Streptophyta</taxon>
        <taxon>Embryophyta</taxon>
        <taxon>Tracheophyta</taxon>
        <taxon>Spermatophyta</taxon>
        <taxon>Magnoliopsida</taxon>
        <taxon>eudicotyledons</taxon>
        <taxon>Gunneridae</taxon>
        <taxon>Pentapetalae</taxon>
        <taxon>rosids</taxon>
        <taxon>fabids</taxon>
        <taxon>Malpighiales</taxon>
        <taxon>Euphorbiaceae</taxon>
        <taxon>Crotonoideae</taxon>
        <taxon>Manihoteae</taxon>
        <taxon>Manihot</taxon>
    </lineage>
</organism>
<sequence>MICVPEGGSMAMRDWNCHGPMLFGGCRCCFIGALFSFHSLLDSPVGLFSLEFGLLYICDYLLSALVDFISLIVLFYFNCSGGCVN</sequence>
<dbReference type="AlphaFoldDB" id="A0A2C9VM16"/>
<proteinExistence type="predicted"/>
<feature type="transmembrane region" description="Helical" evidence="1">
    <location>
        <begin position="53"/>
        <end position="77"/>
    </location>
</feature>
<accession>A0A2C9VM16</accession>
<feature type="transmembrane region" description="Helical" evidence="1">
    <location>
        <begin position="21"/>
        <end position="41"/>
    </location>
</feature>
<protein>
    <submittedName>
        <fullName evidence="2">Uncharacterized protein</fullName>
    </submittedName>
</protein>